<organism evidence="1 2">
    <name type="scientific">Pandoravirus kuranda</name>
    <dbReference type="NCBI Taxonomy" id="3019033"/>
    <lineage>
        <taxon>Viruses</taxon>
        <taxon>Pandoravirus</taxon>
    </lineage>
</organism>
<dbReference type="Gene3D" id="1.20.1280.50">
    <property type="match status" value="1"/>
</dbReference>
<dbReference type="InterPro" id="IPR036047">
    <property type="entry name" value="F-box-like_dom_sf"/>
</dbReference>
<name>A0AA95ECN9_9VIRU</name>
<evidence type="ECO:0000313" key="2">
    <source>
        <dbReference type="Proteomes" id="UP001185135"/>
    </source>
</evidence>
<sequence>MDNLPDEVLALVFTFMCCPERARWVVPVCRGWRAVACDRGAVGRPMCTKGALRRARADLYLMPQSKRRLVCEAAMRLGHLDCLAYARPPNGVFDSCLRQAAVRYSADAAVLDALDKVSDDLLFYDDVLRWALYYGRVERVSLALAKGAQFGEPEECHCVYKIACGHTDGRWMCGGADDPHAHAACLNALLDAGQEVDDGACFEAVAAGHAECLGALLGRGYACCDDATVRAGADGRLDLLHLICELDDNTREWSPDALRWAARNGHVDCVLYLRETGCDWDARTCAAAAEAPAVDCLRFLRESGCPWDASTLADAARYGSLDCLRYAHENGCPWDSKTWAAAVNGGHAECIAYLRDHNCPGSQPSPENRL</sequence>
<dbReference type="PANTHER" id="PTHR46586">
    <property type="entry name" value="ANKYRIN REPEAT-CONTAINING PROTEIN"/>
    <property type="match status" value="1"/>
</dbReference>
<dbReference type="EMBL" id="ON887157">
    <property type="protein sequence ID" value="WBR14601.1"/>
    <property type="molecule type" value="Genomic_DNA"/>
</dbReference>
<dbReference type="InterPro" id="IPR036770">
    <property type="entry name" value="Ankyrin_rpt-contain_sf"/>
</dbReference>
<protein>
    <submittedName>
        <fullName evidence="1">Ankyrin repeat protein</fullName>
    </submittedName>
</protein>
<dbReference type="SUPFAM" id="SSF48403">
    <property type="entry name" value="Ankyrin repeat"/>
    <property type="match status" value="1"/>
</dbReference>
<accession>A0AA95ECN9</accession>
<evidence type="ECO:0000313" key="1">
    <source>
        <dbReference type="EMBL" id="WBR14601.1"/>
    </source>
</evidence>
<dbReference type="SUPFAM" id="SSF81383">
    <property type="entry name" value="F-box domain"/>
    <property type="match status" value="1"/>
</dbReference>
<proteinExistence type="predicted"/>
<reference evidence="1" key="1">
    <citation type="submission" date="2022-06" db="EMBL/GenBank/DDBJ databases">
        <authorList>
            <person name="Legendre M."/>
            <person name="Claverie J.-M."/>
            <person name="Alempic J.-M."/>
            <person name="Abergel C."/>
        </authorList>
    </citation>
    <scope>NUCLEOTIDE SEQUENCE</scope>
    <source>
        <strain evidence="1">Kuranda</strain>
    </source>
</reference>
<dbReference type="InterPro" id="IPR052050">
    <property type="entry name" value="SecEffector_AnkRepeat"/>
</dbReference>
<dbReference type="InterPro" id="IPR002110">
    <property type="entry name" value="Ankyrin_rpt"/>
</dbReference>
<dbReference type="Gene3D" id="1.25.40.20">
    <property type="entry name" value="Ankyrin repeat-containing domain"/>
    <property type="match status" value="1"/>
</dbReference>
<dbReference type="PANTHER" id="PTHR46586:SF3">
    <property type="entry name" value="ANKYRIN REPEAT-CONTAINING PROTEIN"/>
    <property type="match status" value="1"/>
</dbReference>
<gene>
    <name evidence="1" type="ORF">pkur_cds_427</name>
</gene>
<dbReference type="Proteomes" id="UP001185135">
    <property type="component" value="Segment"/>
</dbReference>
<dbReference type="Pfam" id="PF00023">
    <property type="entry name" value="Ank"/>
    <property type="match status" value="1"/>
</dbReference>